<dbReference type="InterPro" id="IPR050272">
    <property type="entry name" value="Isochorismatase-like_hydrls"/>
</dbReference>
<comment type="similarity">
    <text evidence="1">Belongs to the isochorismatase family.</text>
</comment>
<evidence type="ECO:0000313" key="5">
    <source>
        <dbReference type="Proteomes" id="UP000799536"/>
    </source>
</evidence>
<name>A0A9P4JK22_9PLEO</name>
<dbReference type="AlphaFoldDB" id="A0A9P4JK22"/>
<keyword evidence="5" id="KW-1185">Reference proteome</keyword>
<protein>
    <submittedName>
        <fullName evidence="4">Isochorismatase hydrolase</fullName>
    </submittedName>
</protein>
<dbReference type="InterPro" id="IPR000868">
    <property type="entry name" value="Isochorismatase-like_dom"/>
</dbReference>
<comment type="caution">
    <text evidence="4">The sequence shown here is derived from an EMBL/GenBank/DDBJ whole genome shotgun (WGS) entry which is preliminary data.</text>
</comment>
<sequence length="484" mass="52900">MHNVLVLSFEGFSFSSRQLYQQLLPKLISRAVVHESNQAQDALNYILCGWPSSILVTDPFITLESEDSGRLLDALAEITKQGCITVFMGFFASSVNHSRLDYIFKHYFELRWRVGTEISGSTRLLTPDSSLIRIPSLVPLFHTKALYLSKVPIAQTIYSGSSGGTAYAAYGHVGLGKLGYIGDSNFEEESERLILAIFTIQTTTAPITVSPSKTALVIIDMQNFFLSESFGRSKGPGHAATEKLINYAIPAARKAGIRIIWLNWGLTDEDMETMPPAIQRAFGFATFAEDDEAANADPFAAQDAHVGADKFGNVKFEGGHVLLENGKDGRIYKGLGAQCGSVKLHPSGETLDAGRLLMKDSWNAALYPPLDALYEEGSRLSTNPDVWIHKNRMSGMWGPSTPCQEYLEKEGIRTLFFTGVNTDQCVGGTFADAFSKGYDCILLGDGCGTTSPEFAQQCWESNAARTFGFLTGCVEFAKGVENMA</sequence>
<feature type="domain" description="Isochorismatase-like" evidence="3">
    <location>
        <begin position="374"/>
        <end position="461"/>
    </location>
</feature>
<accession>A0A9P4JK22</accession>
<proteinExistence type="inferred from homology"/>
<reference evidence="4" key="1">
    <citation type="journal article" date="2020" name="Stud. Mycol.">
        <title>101 Dothideomycetes genomes: a test case for predicting lifestyles and emergence of pathogens.</title>
        <authorList>
            <person name="Haridas S."/>
            <person name="Albert R."/>
            <person name="Binder M."/>
            <person name="Bloem J."/>
            <person name="Labutti K."/>
            <person name="Salamov A."/>
            <person name="Andreopoulos B."/>
            <person name="Baker S."/>
            <person name="Barry K."/>
            <person name="Bills G."/>
            <person name="Bluhm B."/>
            <person name="Cannon C."/>
            <person name="Castanera R."/>
            <person name="Culley D."/>
            <person name="Daum C."/>
            <person name="Ezra D."/>
            <person name="Gonzalez J."/>
            <person name="Henrissat B."/>
            <person name="Kuo A."/>
            <person name="Liang C."/>
            <person name="Lipzen A."/>
            <person name="Lutzoni F."/>
            <person name="Magnuson J."/>
            <person name="Mondo S."/>
            <person name="Nolan M."/>
            <person name="Ohm R."/>
            <person name="Pangilinan J."/>
            <person name="Park H.-J."/>
            <person name="Ramirez L."/>
            <person name="Alfaro M."/>
            <person name="Sun H."/>
            <person name="Tritt A."/>
            <person name="Yoshinaga Y."/>
            <person name="Zwiers L.-H."/>
            <person name="Turgeon B."/>
            <person name="Goodwin S."/>
            <person name="Spatafora J."/>
            <person name="Crous P."/>
            <person name="Grigoriev I."/>
        </authorList>
    </citation>
    <scope>NUCLEOTIDE SEQUENCE</scope>
    <source>
        <strain evidence="4">ATCC 74209</strain>
    </source>
</reference>
<keyword evidence="2 4" id="KW-0378">Hydrolase</keyword>
<evidence type="ECO:0000256" key="1">
    <source>
        <dbReference type="ARBA" id="ARBA00006336"/>
    </source>
</evidence>
<gene>
    <name evidence="4" type="ORF">GQ43DRAFT_449198</name>
</gene>
<dbReference type="Pfam" id="PF00857">
    <property type="entry name" value="Isochorismatase"/>
    <property type="match status" value="1"/>
</dbReference>
<dbReference type="CDD" id="cd00431">
    <property type="entry name" value="cysteine_hydrolases"/>
    <property type="match status" value="1"/>
</dbReference>
<dbReference type="Proteomes" id="UP000799536">
    <property type="component" value="Unassembled WGS sequence"/>
</dbReference>
<evidence type="ECO:0000259" key="3">
    <source>
        <dbReference type="Pfam" id="PF00857"/>
    </source>
</evidence>
<dbReference type="PANTHER" id="PTHR43540">
    <property type="entry name" value="PEROXYUREIDOACRYLATE/UREIDOACRYLATE AMIDOHYDROLASE-RELATED"/>
    <property type="match status" value="1"/>
</dbReference>
<organism evidence="4 5">
    <name type="scientific">Delitschia confertaspora ATCC 74209</name>
    <dbReference type="NCBI Taxonomy" id="1513339"/>
    <lineage>
        <taxon>Eukaryota</taxon>
        <taxon>Fungi</taxon>
        <taxon>Dikarya</taxon>
        <taxon>Ascomycota</taxon>
        <taxon>Pezizomycotina</taxon>
        <taxon>Dothideomycetes</taxon>
        <taxon>Pleosporomycetidae</taxon>
        <taxon>Pleosporales</taxon>
        <taxon>Delitschiaceae</taxon>
        <taxon>Delitschia</taxon>
    </lineage>
</organism>
<dbReference type="OrthoDB" id="167809at2759"/>
<dbReference type="PANTHER" id="PTHR43540:SF9">
    <property type="entry name" value="FAMILY HYDROLASE, PUTATIVE (AFU_ORTHOLOGUE AFUA_2G08700)-RELATED"/>
    <property type="match status" value="1"/>
</dbReference>
<dbReference type="SUPFAM" id="SSF52499">
    <property type="entry name" value="Isochorismatase-like hydrolases"/>
    <property type="match status" value="1"/>
</dbReference>
<dbReference type="EMBL" id="ML994000">
    <property type="protein sequence ID" value="KAF2200898.1"/>
    <property type="molecule type" value="Genomic_DNA"/>
</dbReference>
<evidence type="ECO:0000256" key="2">
    <source>
        <dbReference type="ARBA" id="ARBA00022801"/>
    </source>
</evidence>
<dbReference type="Gene3D" id="3.40.50.850">
    <property type="entry name" value="Isochorismatase-like"/>
    <property type="match status" value="1"/>
</dbReference>
<dbReference type="GO" id="GO:0016787">
    <property type="term" value="F:hydrolase activity"/>
    <property type="evidence" value="ECO:0007669"/>
    <property type="project" value="UniProtKB-KW"/>
</dbReference>
<dbReference type="InterPro" id="IPR036380">
    <property type="entry name" value="Isochorismatase-like_sf"/>
</dbReference>
<evidence type="ECO:0000313" key="4">
    <source>
        <dbReference type="EMBL" id="KAF2200898.1"/>
    </source>
</evidence>